<dbReference type="EMBL" id="CACRUR010000003">
    <property type="protein sequence ID" value="VYT92759.1"/>
    <property type="molecule type" value="Genomic_DNA"/>
</dbReference>
<proteinExistence type="predicted"/>
<reference evidence="1" key="1">
    <citation type="submission" date="2019-11" db="EMBL/GenBank/DDBJ databases">
        <authorList>
            <person name="Feng L."/>
        </authorList>
    </citation>
    <scope>NUCLEOTIDE SEQUENCE</scope>
    <source>
        <strain evidence="1">PdifficileLFYP43</strain>
    </source>
</reference>
<gene>
    <name evidence="1" type="ORF">PDLFYP43_02244</name>
</gene>
<sequence>MDRLDIFIENYDFKEYLEKLPRELIEENYKDFVIEFWKNPSVDIIKLKSKYSIKNVVSISSILMQNPIQEYYEFLEDIWKNNIKIDELINKYLITATRMDQIKFPLIYIDEDSFCPYCLGNKFNIINNIKQQDIKVECEKCGEAISYFIHKEEVDNIIEEEKRKKELFIRTLENVYNKINKIKCHRCQSDLYVCINDKIMEYNIRCDRCNSQYESVEIAQEQYRLWQQRAAMMANIKNKENELLLKTLSIKDEKDIKFKLEDIITESESIDVISDLVDMQDRGENIFKQLFNNYVRLGRLDRRLLVTVCKDCKQNENTYTWERGKEHLINMRGITYSEAVVYELMEKTKLLPIRAIIRRLMEKKLLYCDERSNNLQVHPVLIENLAKLESINKSQNINNQVAYLIFNKQKYICYHCGESGRPLKIGYLTIDKNINDLSSLVGICDSCYEDITEDEIIIDNIFCVVDERNNELGEAWKFLIQYDSSFRNNTIAEVEHARLYDMYDEDNLIRAYANTLYKQTKDGFANEKVFFAYARAILKNSKGQVSVLQIAKEKFKLEKWLNG</sequence>
<accession>A0A6N3AJT2</accession>
<evidence type="ECO:0000313" key="1">
    <source>
        <dbReference type="EMBL" id="VYT92759.1"/>
    </source>
</evidence>
<protein>
    <submittedName>
        <fullName evidence="1">Uncharacterized protein</fullName>
    </submittedName>
</protein>
<dbReference type="RefSeq" id="WP_021369168.1">
    <property type="nucleotide sequence ID" value="NZ_BIMZ01000004.1"/>
</dbReference>
<name>A0A6N3AJT2_CLODI</name>
<organism evidence="1">
    <name type="scientific">Clostridioides difficile</name>
    <name type="common">Peptoclostridium difficile</name>
    <dbReference type="NCBI Taxonomy" id="1496"/>
    <lineage>
        <taxon>Bacteria</taxon>
        <taxon>Bacillati</taxon>
        <taxon>Bacillota</taxon>
        <taxon>Clostridia</taxon>
        <taxon>Peptostreptococcales</taxon>
        <taxon>Peptostreptococcaceae</taxon>
        <taxon>Clostridioides</taxon>
    </lineage>
</organism>
<dbReference type="AlphaFoldDB" id="A0A6N3AJT2"/>